<gene>
    <name evidence="13" type="primary">LOC106467379</name>
</gene>
<dbReference type="InterPro" id="IPR036236">
    <property type="entry name" value="Znf_C2H2_sf"/>
</dbReference>
<evidence type="ECO:0000259" key="11">
    <source>
        <dbReference type="PROSITE" id="PS50157"/>
    </source>
</evidence>
<keyword evidence="12" id="KW-1185">Reference proteome</keyword>
<dbReference type="InterPro" id="IPR056436">
    <property type="entry name" value="Znf-C2H2_ZIC1-5/GLI1-3-like"/>
</dbReference>
<dbReference type="SMART" id="SM00355">
    <property type="entry name" value="ZnF_C2H2"/>
    <property type="match status" value="5"/>
</dbReference>
<dbReference type="PROSITE" id="PS50157">
    <property type="entry name" value="ZINC_FINGER_C2H2_2"/>
    <property type="match status" value="4"/>
</dbReference>
<evidence type="ECO:0000256" key="2">
    <source>
        <dbReference type="ARBA" id="ARBA00010831"/>
    </source>
</evidence>
<feature type="region of interest" description="Disordered" evidence="10">
    <location>
        <begin position="397"/>
        <end position="477"/>
    </location>
</feature>
<evidence type="ECO:0000256" key="10">
    <source>
        <dbReference type="SAM" id="MobiDB-lite"/>
    </source>
</evidence>
<organism evidence="12 13">
    <name type="scientific">Limulus polyphemus</name>
    <name type="common">Atlantic horseshoe crab</name>
    <dbReference type="NCBI Taxonomy" id="6850"/>
    <lineage>
        <taxon>Eukaryota</taxon>
        <taxon>Metazoa</taxon>
        <taxon>Ecdysozoa</taxon>
        <taxon>Arthropoda</taxon>
        <taxon>Chelicerata</taxon>
        <taxon>Merostomata</taxon>
        <taxon>Xiphosura</taxon>
        <taxon>Limulidae</taxon>
        <taxon>Limulus</taxon>
    </lineage>
</organism>
<keyword evidence="5 9" id="KW-0863">Zinc-finger</keyword>
<feature type="domain" description="C2H2-type" evidence="11">
    <location>
        <begin position="382"/>
        <end position="411"/>
    </location>
</feature>
<dbReference type="Pfam" id="PF00096">
    <property type="entry name" value="zf-C2H2"/>
    <property type="match status" value="2"/>
</dbReference>
<dbReference type="PANTHER" id="PTHR45718:SF8">
    <property type="entry name" value="GLIS FAMILY ZINC FINGER 2"/>
    <property type="match status" value="1"/>
</dbReference>
<dbReference type="InterPro" id="IPR013087">
    <property type="entry name" value="Znf_C2H2_type"/>
</dbReference>
<keyword evidence="7" id="KW-0238">DNA-binding</keyword>
<feature type="compositionally biased region" description="Basic residues" evidence="10">
    <location>
        <begin position="398"/>
        <end position="407"/>
    </location>
</feature>
<evidence type="ECO:0000256" key="4">
    <source>
        <dbReference type="ARBA" id="ARBA00022737"/>
    </source>
</evidence>
<feature type="domain" description="C2H2-type" evidence="11">
    <location>
        <begin position="322"/>
        <end position="351"/>
    </location>
</feature>
<reference evidence="13" key="1">
    <citation type="submission" date="2025-08" db="UniProtKB">
        <authorList>
            <consortium name="RefSeq"/>
        </authorList>
    </citation>
    <scope>IDENTIFICATION</scope>
    <source>
        <tissue evidence="13">Muscle</tissue>
    </source>
</reference>
<feature type="domain" description="C2H2-type" evidence="11">
    <location>
        <begin position="352"/>
        <end position="381"/>
    </location>
</feature>
<comment type="similarity">
    <text evidence="2">Belongs to the GLI C2H2-type zinc-finger protein family.</text>
</comment>
<evidence type="ECO:0000256" key="1">
    <source>
        <dbReference type="ARBA" id="ARBA00004123"/>
    </source>
</evidence>
<evidence type="ECO:0000313" key="12">
    <source>
        <dbReference type="Proteomes" id="UP000694941"/>
    </source>
</evidence>
<evidence type="ECO:0000256" key="8">
    <source>
        <dbReference type="ARBA" id="ARBA00023242"/>
    </source>
</evidence>
<dbReference type="Gene3D" id="3.30.160.60">
    <property type="entry name" value="Classic Zinc Finger"/>
    <property type="match status" value="4"/>
</dbReference>
<evidence type="ECO:0000256" key="5">
    <source>
        <dbReference type="ARBA" id="ARBA00022771"/>
    </source>
</evidence>
<evidence type="ECO:0000256" key="7">
    <source>
        <dbReference type="ARBA" id="ARBA00023125"/>
    </source>
</evidence>
<comment type="subcellular location">
    <subcellularLocation>
        <location evidence="1">Nucleus</location>
    </subcellularLocation>
</comment>
<evidence type="ECO:0000256" key="9">
    <source>
        <dbReference type="PROSITE-ProRule" id="PRU00042"/>
    </source>
</evidence>
<protein>
    <submittedName>
        <fullName evidence="13">Zinc finger protein ZIC 4-like</fullName>
    </submittedName>
</protein>
<dbReference type="RefSeq" id="XP_022251263.1">
    <property type="nucleotide sequence ID" value="XM_022395555.1"/>
</dbReference>
<evidence type="ECO:0000256" key="3">
    <source>
        <dbReference type="ARBA" id="ARBA00022723"/>
    </source>
</evidence>
<feature type="domain" description="C2H2-type" evidence="11">
    <location>
        <begin position="294"/>
        <end position="321"/>
    </location>
</feature>
<keyword evidence="3" id="KW-0479">Metal-binding</keyword>
<dbReference type="Pfam" id="PF23561">
    <property type="entry name" value="zf-C2H2_15"/>
    <property type="match status" value="1"/>
</dbReference>
<feature type="compositionally biased region" description="Polar residues" evidence="10">
    <location>
        <begin position="466"/>
        <end position="477"/>
    </location>
</feature>
<dbReference type="Pfam" id="PF18366">
    <property type="entry name" value="zf_ZIC"/>
    <property type="match status" value="1"/>
</dbReference>
<dbReference type="InterPro" id="IPR043359">
    <property type="entry name" value="GLI-like"/>
</dbReference>
<dbReference type="InterPro" id="IPR041643">
    <property type="entry name" value="Znf_ZIC"/>
</dbReference>
<proteinExistence type="inferred from homology"/>
<evidence type="ECO:0000313" key="13">
    <source>
        <dbReference type="RefSeq" id="XP_022251263.1"/>
    </source>
</evidence>
<keyword evidence="6" id="KW-0862">Zinc</keyword>
<dbReference type="GeneID" id="106467379"/>
<feature type="compositionally biased region" description="Polar residues" evidence="10">
    <location>
        <begin position="421"/>
        <end position="450"/>
    </location>
</feature>
<dbReference type="Proteomes" id="UP000694941">
    <property type="component" value="Unplaced"/>
</dbReference>
<dbReference type="PROSITE" id="PS00028">
    <property type="entry name" value="ZINC_FINGER_C2H2_1"/>
    <property type="match status" value="3"/>
</dbReference>
<keyword evidence="8" id="KW-0539">Nucleus</keyword>
<keyword evidence="4" id="KW-0677">Repeat</keyword>
<name>A0ABM1T5V7_LIMPO</name>
<sequence length="523" mass="56511">MTLALTSTIMDHGLSKRNPTLCLVDMATSYVPSHASITHSHPGFNGVSAGYPLSQAVAAATHNRGSQEQSVSDMLSPFMDTTHMGGIKLSPPHVMPGDLTAQGNHQFPSQTNGYGVSHPHHHHHGHVSSYAALNGNGPSHHGMFVPSSAALHVAHHTGDPASTHVLFLGFDHPSAHHAGHVNGQVRLSLSSTDMYGRADTFNQMTGPRTDHLPATYGPMNMGHMNMGPHGPGAFFRYMRHPIKQEITCLWVESDEPTLHKACNKTFTSMHEIVAHLTIDHVGGTESNNHACFWQDCPRNGRPFKAKYKLVNHLRVHTGEKPFPCPFPGCGKVFARSENLKIHKRTHTGEKPFKCEYEGCDRRFANSSDRKKHSHVHTSDKPYNCKIRGCDKSYTHPSSLRKHMKIHGKSSPPLNALPPGSAGSNTSGSGYDSDTPSNTTSGKCASRNSLVGSGGRSAITGLRTLPVGQSNPPHSLSACGPTTNLSEWYICQSVGGMSTPPSNEHSPFGGVAAHEYHLHKASAY</sequence>
<dbReference type="PANTHER" id="PTHR45718">
    <property type="entry name" value="TRANSCRIPTIONAL ACTIVATOR CUBITUS INTERRUPTUS"/>
    <property type="match status" value="1"/>
</dbReference>
<accession>A0ABM1T5V7</accession>
<evidence type="ECO:0000256" key="6">
    <source>
        <dbReference type="ARBA" id="ARBA00022833"/>
    </source>
</evidence>
<dbReference type="SUPFAM" id="SSF57667">
    <property type="entry name" value="beta-beta-alpha zinc fingers"/>
    <property type="match status" value="2"/>
</dbReference>